<name>A0ACC1M9X4_9FUNG</name>
<comment type="caution">
    <text evidence="1">The sequence shown here is derived from an EMBL/GenBank/DDBJ whole genome shotgun (WGS) entry which is preliminary data.</text>
</comment>
<gene>
    <name evidence="1" type="ORF">IWW38_000817</name>
</gene>
<sequence length="509" mass="56925">MRVPAAARLFAIFGCIAVAEIQERVIEQPLDHFSGVSAGPWFWQRYYVDNQYYRADGPILLYSVGERTAQASDLSNGFIGDLAKETGGLVVLLEQRFYGNSVPDFNGTNVWQYLTVEQMMADIRRFSEHIDHVILEWTTLTRHRRTRTSMPLVLVGGSFAGSLMVWTRQRYPDLKALAVASSAPLSVVDGYWEFDKMVAQRLPCAKTLSLAVCTVDRVLDSGDAARINELKRQFGLDYAKNVVDIVTALTIQVSSLMQAPADEQSRVSIAAYCSQLERSDMTGVEALALMTREYGQRHRLVSISECPQRSDNLAWLWQQCTELGMWQTAPQVNSSSAEEAAWFSRRLRSRRLDVRHYKQQCDKCFPLSVGESTQFRAFSKKTLNALMHQVPSDVLLTAGELDPWFGLTAVGRGVRVADNAMVVRNASHAEDLLSSETEDGIVVNPGVLVARKRIVEAVQQWSLKNRRIFRNGDNPSPASSNVSLLLDSRGLRIGAALVVFCVLFAKYVL</sequence>
<organism evidence="1 2">
    <name type="scientific">Coemansia aciculifera</name>
    <dbReference type="NCBI Taxonomy" id="417176"/>
    <lineage>
        <taxon>Eukaryota</taxon>
        <taxon>Fungi</taxon>
        <taxon>Fungi incertae sedis</taxon>
        <taxon>Zoopagomycota</taxon>
        <taxon>Kickxellomycotina</taxon>
        <taxon>Kickxellomycetes</taxon>
        <taxon>Kickxellales</taxon>
        <taxon>Kickxellaceae</taxon>
        <taxon>Coemansia</taxon>
    </lineage>
</organism>
<protein>
    <submittedName>
        <fullName evidence="1">Uncharacterized protein</fullName>
    </submittedName>
</protein>
<keyword evidence="2" id="KW-1185">Reference proteome</keyword>
<reference evidence="1" key="1">
    <citation type="submission" date="2022-07" db="EMBL/GenBank/DDBJ databases">
        <title>Phylogenomic reconstructions and comparative analyses of Kickxellomycotina fungi.</title>
        <authorList>
            <person name="Reynolds N.K."/>
            <person name="Stajich J.E."/>
            <person name="Barry K."/>
            <person name="Grigoriev I.V."/>
            <person name="Crous P."/>
            <person name="Smith M.E."/>
        </authorList>
    </citation>
    <scope>NUCLEOTIDE SEQUENCE</scope>
    <source>
        <strain evidence="1">CBS 190363</strain>
    </source>
</reference>
<accession>A0ACC1M9X4</accession>
<dbReference type="EMBL" id="JANBVB010000016">
    <property type="protein sequence ID" value="KAJ2899865.1"/>
    <property type="molecule type" value="Genomic_DNA"/>
</dbReference>
<evidence type="ECO:0000313" key="2">
    <source>
        <dbReference type="Proteomes" id="UP001139981"/>
    </source>
</evidence>
<evidence type="ECO:0000313" key="1">
    <source>
        <dbReference type="EMBL" id="KAJ2899865.1"/>
    </source>
</evidence>
<dbReference type="Proteomes" id="UP001139981">
    <property type="component" value="Unassembled WGS sequence"/>
</dbReference>
<proteinExistence type="predicted"/>